<keyword evidence="2" id="KW-1185">Reference proteome</keyword>
<dbReference type="InterPro" id="IPR023214">
    <property type="entry name" value="HAD_sf"/>
</dbReference>
<evidence type="ECO:0000313" key="1">
    <source>
        <dbReference type="EMBL" id="KAF1086132.1"/>
    </source>
</evidence>
<dbReference type="OrthoDB" id="9781413at2"/>
<organism evidence="1 2">
    <name type="scientific">Sporotomaculum syntrophicum</name>
    <dbReference type="NCBI Taxonomy" id="182264"/>
    <lineage>
        <taxon>Bacteria</taxon>
        <taxon>Bacillati</taxon>
        <taxon>Bacillota</taxon>
        <taxon>Clostridia</taxon>
        <taxon>Eubacteriales</taxon>
        <taxon>Desulfallaceae</taxon>
        <taxon>Sporotomaculum</taxon>
    </lineage>
</organism>
<dbReference type="GO" id="GO:0005829">
    <property type="term" value="C:cytosol"/>
    <property type="evidence" value="ECO:0007669"/>
    <property type="project" value="TreeGrafter"/>
</dbReference>
<accession>A0A9D2WR66</accession>
<dbReference type="PANTHER" id="PTHR10000:SF8">
    <property type="entry name" value="HAD SUPERFAMILY HYDROLASE-LIKE, TYPE 3"/>
    <property type="match status" value="1"/>
</dbReference>
<dbReference type="SUPFAM" id="SSF56784">
    <property type="entry name" value="HAD-like"/>
    <property type="match status" value="1"/>
</dbReference>
<keyword evidence="1" id="KW-0378">Hydrolase</keyword>
<dbReference type="EC" id="3.1.3.23" evidence="1"/>
<dbReference type="EMBL" id="LSRS01000002">
    <property type="protein sequence ID" value="KAF1086132.1"/>
    <property type="molecule type" value="Genomic_DNA"/>
</dbReference>
<dbReference type="NCBIfam" id="TIGR00099">
    <property type="entry name" value="Cof-subfamily"/>
    <property type="match status" value="1"/>
</dbReference>
<dbReference type="NCBIfam" id="TIGR01484">
    <property type="entry name" value="HAD-SF-IIB"/>
    <property type="match status" value="1"/>
</dbReference>
<dbReference type="AlphaFoldDB" id="A0A9D2WR66"/>
<dbReference type="Gene3D" id="3.40.50.1000">
    <property type="entry name" value="HAD superfamily/HAD-like"/>
    <property type="match status" value="1"/>
</dbReference>
<dbReference type="CDD" id="cd07516">
    <property type="entry name" value="HAD_Pase"/>
    <property type="match status" value="1"/>
</dbReference>
<dbReference type="RefSeq" id="WP_161821265.1">
    <property type="nucleotide sequence ID" value="NZ_LSRS01000002.1"/>
</dbReference>
<dbReference type="SFLD" id="SFLDS00003">
    <property type="entry name" value="Haloacid_Dehalogenase"/>
    <property type="match status" value="1"/>
</dbReference>
<reference evidence="1" key="1">
    <citation type="submission" date="2016-02" db="EMBL/GenBank/DDBJ databases">
        <title>Draft Genome Sequence of Sporotomaculum syntrophicum Strain FB, a Syntrophic Benzoate Degrader.</title>
        <authorList>
            <person name="Nobu M.K."/>
            <person name="Narihiro T."/>
            <person name="Qiu Y.-L."/>
            <person name="Ohashi A."/>
            <person name="Liu W.-T."/>
            <person name="Yuji S."/>
        </authorList>
    </citation>
    <scope>NUCLEOTIDE SEQUENCE</scope>
    <source>
        <strain evidence="1">FB</strain>
    </source>
</reference>
<dbReference type="GO" id="GO:0000287">
    <property type="term" value="F:magnesium ion binding"/>
    <property type="evidence" value="ECO:0007669"/>
    <property type="project" value="TreeGrafter"/>
</dbReference>
<comment type="caution">
    <text evidence="1">The sequence shown here is derived from an EMBL/GenBank/DDBJ whole genome shotgun (WGS) entry which is preliminary data.</text>
</comment>
<protein>
    <submittedName>
        <fullName evidence="1">Sugar phosphatase YidA</fullName>
        <ecNumber evidence="1">3.1.3.23</ecNumber>
    </submittedName>
</protein>
<dbReference type="GO" id="GO:0050308">
    <property type="term" value="F:sugar-phosphatase activity"/>
    <property type="evidence" value="ECO:0007669"/>
    <property type="project" value="UniProtKB-EC"/>
</dbReference>
<dbReference type="Proteomes" id="UP000798488">
    <property type="component" value="Unassembled WGS sequence"/>
</dbReference>
<dbReference type="InterPro" id="IPR036412">
    <property type="entry name" value="HAD-like_sf"/>
</dbReference>
<dbReference type="SFLD" id="SFLDG01140">
    <property type="entry name" value="C2.B:_Phosphomannomutase_and_P"/>
    <property type="match status" value="1"/>
</dbReference>
<name>A0A9D2WR66_9FIRM</name>
<dbReference type="Pfam" id="PF08282">
    <property type="entry name" value="Hydrolase_3"/>
    <property type="match status" value="1"/>
</dbReference>
<dbReference type="InterPro" id="IPR000150">
    <property type="entry name" value="Cof"/>
</dbReference>
<dbReference type="PANTHER" id="PTHR10000">
    <property type="entry name" value="PHOSPHOSERINE PHOSPHATASE"/>
    <property type="match status" value="1"/>
</dbReference>
<gene>
    <name evidence="1" type="primary">yidA</name>
    <name evidence="1" type="ORF">SPSYN_00871</name>
</gene>
<sequence>MSKGQYKLLAVDLDDTILNSRLIIPDCSRLAVEQARQAGVRVILATGRMFCSALPFARELGVEDYLMTYQGGLVKHAVTGDVLLHRPVPLELALEVNELVNRYGYHVNIYLDDVPYIARQTKESELYTSISRIPMEEVGDLGSFLRERAQDPTKIVVVTREELIDRLQEEVQPLFGHLLHISKSKPHFLEFSHPQGNKGDALAAIAGYYGVAREEIIAVGDSYNDLEMLDYAGLGVVVGNARPEIQARADYVCRSNDECGVAEVVEKFILNA</sequence>
<evidence type="ECO:0000313" key="2">
    <source>
        <dbReference type="Proteomes" id="UP000798488"/>
    </source>
</evidence>
<dbReference type="Gene3D" id="3.30.1240.10">
    <property type="match status" value="1"/>
</dbReference>
<proteinExistence type="predicted"/>
<dbReference type="InterPro" id="IPR006379">
    <property type="entry name" value="HAD-SF_hydro_IIB"/>
</dbReference>